<evidence type="ECO:0000256" key="1">
    <source>
        <dbReference type="SAM" id="Phobius"/>
    </source>
</evidence>
<keyword evidence="1" id="KW-1133">Transmembrane helix</keyword>
<gene>
    <name evidence="2" type="ORF">DFQ45_102328</name>
</gene>
<dbReference type="AlphaFoldDB" id="A0A4R6U1X9"/>
<organism evidence="2 3">
    <name type="scientific">Thiopseudomonas denitrificans</name>
    <dbReference type="NCBI Taxonomy" id="1501432"/>
    <lineage>
        <taxon>Bacteria</taxon>
        <taxon>Pseudomonadati</taxon>
        <taxon>Pseudomonadota</taxon>
        <taxon>Gammaproteobacteria</taxon>
        <taxon>Pseudomonadales</taxon>
        <taxon>Pseudomonadaceae</taxon>
        <taxon>Thiopseudomonas</taxon>
    </lineage>
</organism>
<evidence type="ECO:0008006" key="4">
    <source>
        <dbReference type="Google" id="ProtNLM"/>
    </source>
</evidence>
<evidence type="ECO:0000313" key="3">
    <source>
        <dbReference type="Proteomes" id="UP000294575"/>
    </source>
</evidence>
<reference evidence="2 3" key="1">
    <citation type="submission" date="2019-03" db="EMBL/GenBank/DDBJ databases">
        <title>Genomic Encyclopedia of Type Strains, Phase IV (KMG-IV): sequencing the most valuable type-strain genomes for metagenomic binning, comparative biology and taxonomic classification.</title>
        <authorList>
            <person name="Goeker M."/>
        </authorList>
    </citation>
    <scope>NUCLEOTIDE SEQUENCE [LARGE SCALE GENOMIC DNA]</scope>
    <source>
        <strain evidence="2 3">DSM 28679</strain>
    </source>
</reference>
<sequence>MLPPLIPVLTWFTLLVKYPQRTLAVAIPLLTVLLTLAVWVQWQEKSNERLLAQLQMTLEYAPDECPADMPLLVRVNNTSGRALESLSWRIAAYRPGERTNLVEERYNSPSYGGDNPLAAGQHWQHCLPLPQLRSGYRAATLEFRIENRKGRFL</sequence>
<protein>
    <recommendedName>
        <fullName evidence="4">Multidrug transporter</fullName>
    </recommendedName>
</protein>
<keyword evidence="1" id="KW-0472">Membrane</keyword>
<name>A0A4R6U1X9_9GAMM</name>
<comment type="caution">
    <text evidence="2">The sequence shown here is derived from an EMBL/GenBank/DDBJ whole genome shotgun (WGS) entry which is preliminary data.</text>
</comment>
<evidence type="ECO:0000313" key="2">
    <source>
        <dbReference type="EMBL" id="TDQ39626.1"/>
    </source>
</evidence>
<keyword evidence="1" id="KW-0812">Transmembrane</keyword>
<accession>A0A4R6U1X9</accession>
<dbReference type="Proteomes" id="UP000294575">
    <property type="component" value="Unassembled WGS sequence"/>
</dbReference>
<dbReference type="OrthoDB" id="7024310at2"/>
<feature type="transmembrane region" description="Helical" evidence="1">
    <location>
        <begin position="20"/>
        <end position="40"/>
    </location>
</feature>
<dbReference type="RefSeq" id="WP_101496573.1">
    <property type="nucleotide sequence ID" value="NZ_LNJZ01000006.1"/>
</dbReference>
<dbReference type="EMBL" id="SNYK01000002">
    <property type="protein sequence ID" value="TDQ39626.1"/>
    <property type="molecule type" value="Genomic_DNA"/>
</dbReference>
<keyword evidence="3" id="KW-1185">Reference proteome</keyword>
<proteinExistence type="predicted"/>